<dbReference type="CDD" id="cd03215">
    <property type="entry name" value="ABC_Carb_Monos_II"/>
    <property type="match status" value="1"/>
</dbReference>
<accession>A0A9E6XS71</accession>
<keyword evidence="2" id="KW-0677">Repeat</keyword>
<dbReference type="EMBL" id="CP087164">
    <property type="protein sequence ID" value="UGS33819.1"/>
    <property type="molecule type" value="Genomic_DNA"/>
</dbReference>
<evidence type="ECO:0000259" key="5">
    <source>
        <dbReference type="PROSITE" id="PS50893"/>
    </source>
</evidence>
<dbReference type="PROSITE" id="PS50893">
    <property type="entry name" value="ABC_TRANSPORTER_2"/>
    <property type="match status" value="2"/>
</dbReference>
<dbReference type="InterPro" id="IPR003593">
    <property type="entry name" value="AAA+_ATPase"/>
</dbReference>
<name>A0A9E6XS71_9ACTN</name>
<dbReference type="InterPro" id="IPR003439">
    <property type="entry name" value="ABC_transporter-like_ATP-bd"/>
</dbReference>
<organism evidence="6 7">
    <name type="scientific">Capillimicrobium parvum</name>
    <dbReference type="NCBI Taxonomy" id="2884022"/>
    <lineage>
        <taxon>Bacteria</taxon>
        <taxon>Bacillati</taxon>
        <taxon>Actinomycetota</taxon>
        <taxon>Thermoleophilia</taxon>
        <taxon>Solirubrobacterales</taxon>
        <taxon>Capillimicrobiaceae</taxon>
        <taxon>Capillimicrobium</taxon>
    </lineage>
</organism>
<dbReference type="PANTHER" id="PTHR43790">
    <property type="entry name" value="CARBOHYDRATE TRANSPORT ATP-BINDING PROTEIN MG119-RELATED"/>
    <property type="match status" value="1"/>
</dbReference>
<dbReference type="Proteomes" id="UP001162834">
    <property type="component" value="Chromosome"/>
</dbReference>
<dbReference type="Gene3D" id="3.40.50.300">
    <property type="entry name" value="P-loop containing nucleotide triphosphate hydrolases"/>
    <property type="match status" value="2"/>
</dbReference>
<feature type="domain" description="ABC transporter" evidence="5">
    <location>
        <begin position="14"/>
        <end position="249"/>
    </location>
</feature>
<keyword evidence="7" id="KW-1185">Reference proteome</keyword>
<dbReference type="GO" id="GO:0005524">
    <property type="term" value="F:ATP binding"/>
    <property type="evidence" value="ECO:0007669"/>
    <property type="project" value="UniProtKB-KW"/>
</dbReference>
<feature type="domain" description="ABC transporter" evidence="5">
    <location>
        <begin position="259"/>
        <end position="504"/>
    </location>
</feature>
<dbReference type="CDD" id="cd03216">
    <property type="entry name" value="ABC_Carb_Monos_I"/>
    <property type="match status" value="1"/>
</dbReference>
<protein>
    <submittedName>
        <fullName evidence="6">Ribose import ATP-binding protein RbsA</fullName>
    </submittedName>
</protein>
<dbReference type="RefSeq" id="WP_259313511.1">
    <property type="nucleotide sequence ID" value="NZ_CP087164.1"/>
</dbReference>
<dbReference type="InterPro" id="IPR017871">
    <property type="entry name" value="ABC_transporter-like_CS"/>
</dbReference>
<evidence type="ECO:0000313" key="7">
    <source>
        <dbReference type="Proteomes" id="UP001162834"/>
    </source>
</evidence>
<evidence type="ECO:0000256" key="2">
    <source>
        <dbReference type="ARBA" id="ARBA00022737"/>
    </source>
</evidence>
<evidence type="ECO:0000256" key="4">
    <source>
        <dbReference type="ARBA" id="ARBA00022840"/>
    </source>
</evidence>
<keyword evidence="3" id="KW-0547">Nucleotide-binding</keyword>
<gene>
    <name evidence="6" type="primary">rbsA_2</name>
    <name evidence="6" type="ORF">DSM104329_00184</name>
</gene>
<dbReference type="InterPro" id="IPR050107">
    <property type="entry name" value="ABC_carbohydrate_import_ATPase"/>
</dbReference>
<dbReference type="KEGG" id="sbae:DSM104329_00184"/>
<evidence type="ECO:0000256" key="1">
    <source>
        <dbReference type="ARBA" id="ARBA00022448"/>
    </source>
</evidence>
<reference evidence="6" key="1">
    <citation type="journal article" date="2022" name="Int. J. Syst. Evol. Microbiol.">
        <title>Pseudomonas aegrilactucae sp. nov. and Pseudomonas morbosilactucae sp. nov., pathogens causing bacterial rot of lettuce in Japan.</title>
        <authorList>
            <person name="Sawada H."/>
            <person name="Fujikawa T."/>
            <person name="Satou M."/>
        </authorList>
    </citation>
    <scope>NUCLEOTIDE SEQUENCE</scope>
    <source>
        <strain evidence="6">0166_1</strain>
    </source>
</reference>
<dbReference type="Pfam" id="PF00005">
    <property type="entry name" value="ABC_tran"/>
    <property type="match status" value="2"/>
</dbReference>
<evidence type="ECO:0000256" key="3">
    <source>
        <dbReference type="ARBA" id="ARBA00022741"/>
    </source>
</evidence>
<evidence type="ECO:0000313" key="6">
    <source>
        <dbReference type="EMBL" id="UGS33819.1"/>
    </source>
</evidence>
<dbReference type="PROSITE" id="PS00211">
    <property type="entry name" value="ABC_TRANSPORTER_1"/>
    <property type="match status" value="1"/>
</dbReference>
<dbReference type="PANTHER" id="PTHR43790:SF9">
    <property type="entry name" value="GALACTOFURANOSE TRANSPORTER ATP-BINDING PROTEIN YTFR"/>
    <property type="match status" value="1"/>
</dbReference>
<dbReference type="GO" id="GO:0016887">
    <property type="term" value="F:ATP hydrolysis activity"/>
    <property type="evidence" value="ECO:0007669"/>
    <property type="project" value="InterPro"/>
</dbReference>
<dbReference type="SUPFAM" id="SSF52540">
    <property type="entry name" value="P-loop containing nucleoside triphosphate hydrolases"/>
    <property type="match status" value="2"/>
</dbReference>
<dbReference type="SMART" id="SM00382">
    <property type="entry name" value="AAA"/>
    <property type="match status" value="2"/>
</dbReference>
<sequence>MNDQPQTSAREPLIALRGITKAFPGVVALDRVDLTLYAGEVLALTGENGSGKSTLARCINGSVRPDAGTIVVDGVERTIPDPRAALRLGVVTISQELTLASTLTVAENIFLGRLPRTRGRVDWRLVNRRAAEILDRLDVHVDPTMTVSRLSVEMQQEVEIARAISSDARLLILDEATSSLSEAATQRLLDVVEELRIKDVAVLMISHRMPELYAAATRATVLRDGRLVGDCPLPETTEQRLVSMMVGRELGDYYGKREIAQGDVVLEVHELASLDGALKPTSLKVRKGEILGVAGLVGSGKAELGMALGGAIPCTGSAVVNGKQVNLGDPRSTLAGGIGFVPDDRKRLALLPTRSVGENFSIAWNQAISNKAGVLDTRRERKMVRDAITKYGVVTASAASRITTLSGGNQQKVVVGRIFALGVEVLVFSEPTRGIDVGAKSEIYHLMQEAASAGAAIVLISSELPELLGISDRIVVFFGGELRGEFTKDRMQEEDIAHVAVTGAPVLSIGAQTSMETS</sequence>
<proteinExistence type="predicted"/>
<keyword evidence="1" id="KW-0813">Transport</keyword>
<dbReference type="AlphaFoldDB" id="A0A9E6XS71"/>
<keyword evidence="4 6" id="KW-0067">ATP-binding</keyword>
<dbReference type="InterPro" id="IPR027417">
    <property type="entry name" value="P-loop_NTPase"/>
</dbReference>